<sequence length="396" mass="43298">GKATATMAKAMEEILKDKITRGLISVKYGHTADLEKIEYIEAGHPVPDENGFNAGKKILDIAKNADKNTLVITLISGGGSALLTHPYVYDNEEKIEIRLEDMQDTTNRLLKCGAIINEINCLRKHLSAIKGGKLAKALYPAKSINLILSDVVGDRLDTIASGPTSPDDTTFEEMDRIIKKYEIRDNLPRNVLKILEKGLKGDVEETPKEKDKIFKNTNNILIGTNYQSLQACANKASSLGYNSLIISSQIVGEAKDVAKVLAGIAKDSKKHDLLGDKPLCIIAGGETTVTLTGEGKGGRNQEIALSYLAEIEKEMDSFENIYFISASTDGNDGPTDAAGAYADIELFERSKEKDLSIDDYLKNNDSYHFFEEIDGLVKTGPTNTNVCDIHLILIEN</sequence>
<feature type="non-terminal residue" evidence="3">
    <location>
        <position position="1"/>
    </location>
</feature>
<dbReference type="GO" id="GO:0005737">
    <property type="term" value="C:cytoplasm"/>
    <property type="evidence" value="ECO:0007669"/>
    <property type="project" value="TreeGrafter"/>
</dbReference>
<dbReference type="Pfam" id="PF05161">
    <property type="entry name" value="MOFRL"/>
    <property type="match status" value="1"/>
</dbReference>
<dbReference type="Gene3D" id="3.40.50.10180">
    <property type="entry name" value="Glycerate kinase, MOFRL-like N-terminal domain"/>
    <property type="match status" value="1"/>
</dbReference>
<dbReference type="GO" id="GO:0008887">
    <property type="term" value="F:glycerate kinase activity"/>
    <property type="evidence" value="ECO:0007669"/>
    <property type="project" value="InterPro"/>
</dbReference>
<dbReference type="Gene3D" id="3.40.1480.10">
    <property type="entry name" value="MOFRL domain"/>
    <property type="match status" value="1"/>
</dbReference>
<dbReference type="AlphaFoldDB" id="A0A5D0MAT0"/>
<gene>
    <name evidence="3" type="ORF">FXF47_07420</name>
</gene>
<dbReference type="InterPro" id="IPR025286">
    <property type="entry name" value="MOFRL_assoc_dom"/>
</dbReference>
<dbReference type="PANTHER" id="PTHR12227:SF0">
    <property type="entry name" value="GLYCERATE KINASE"/>
    <property type="match status" value="1"/>
</dbReference>
<dbReference type="EMBL" id="VSIX01000072">
    <property type="protein sequence ID" value="TYB30807.1"/>
    <property type="molecule type" value="Genomic_DNA"/>
</dbReference>
<protein>
    <submittedName>
        <fullName evidence="3">Glycerate kinase</fullName>
    </submittedName>
</protein>
<organism evidence="3 4">
    <name type="scientific">Candidatus Mcinerneyibacterium aminivorans</name>
    <dbReference type="NCBI Taxonomy" id="2703815"/>
    <lineage>
        <taxon>Bacteria</taxon>
        <taxon>Candidatus Macinerneyibacteriota</taxon>
        <taxon>Candidatus Mcinerneyibacteria</taxon>
        <taxon>Candidatus Mcinerneyibacteriales</taxon>
        <taxon>Candidatus Mcinerneyibacteriaceae</taxon>
        <taxon>Candidatus Mcinerneyibacterium</taxon>
    </lineage>
</organism>
<dbReference type="Proteomes" id="UP000324143">
    <property type="component" value="Unassembled WGS sequence"/>
</dbReference>
<dbReference type="InterPro" id="IPR037035">
    <property type="entry name" value="GK-like_C_sf"/>
</dbReference>
<keyword evidence="4" id="KW-1185">Reference proteome</keyword>
<dbReference type="InterPro" id="IPR038614">
    <property type="entry name" value="GK_N_sf"/>
</dbReference>
<evidence type="ECO:0000313" key="3">
    <source>
        <dbReference type="EMBL" id="TYB30807.1"/>
    </source>
</evidence>
<name>A0A5D0MAT0_9BACT</name>
<reference evidence="3" key="1">
    <citation type="submission" date="2019-08" db="EMBL/GenBank/DDBJ databases">
        <title>Genomic characterization of a novel candidate phylum (ARYD3) from a high temperature, high salinity tertiary oil reservoir in north central Oklahoma, USA.</title>
        <authorList>
            <person name="Youssef N.H."/>
            <person name="Yadav A."/>
            <person name="Elshahed M.S."/>
        </authorList>
    </citation>
    <scope>NUCLEOTIDE SEQUENCE [LARGE SCALE GENOMIC DNA]</scope>
    <source>
        <strain evidence="3">ARYD3</strain>
    </source>
</reference>
<keyword evidence="3" id="KW-0808">Transferase</keyword>
<dbReference type="InterPro" id="IPR039760">
    <property type="entry name" value="MOFRL_protein"/>
</dbReference>
<evidence type="ECO:0000259" key="2">
    <source>
        <dbReference type="Pfam" id="PF13660"/>
    </source>
</evidence>
<dbReference type="PANTHER" id="PTHR12227">
    <property type="entry name" value="GLYCERATE KINASE"/>
    <property type="match status" value="1"/>
</dbReference>
<dbReference type="FunFam" id="3.40.1480.10:FF:000002">
    <property type="entry name" value="Glycerate kinase"/>
    <property type="match status" value="1"/>
</dbReference>
<evidence type="ECO:0000313" key="4">
    <source>
        <dbReference type="Proteomes" id="UP000324143"/>
    </source>
</evidence>
<feature type="domain" description="MOFRL-associated" evidence="2">
    <location>
        <begin position="1"/>
        <end position="196"/>
    </location>
</feature>
<dbReference type="InterPro" id="IPR007835">
    <property type="entry name" value="MOFRL"/>
</dbReference>
<dbReference type="Pfam" id="PF13660">
    <property type="entry name" value="DUF4147"/>
    <property type="match status" value="1"/>
</dbReference>
<evidence type="ECO:0000259" key="1">
    <source>
        <dbReference type="Pfam" id="PF05161"/>
    </source>
</evidence>
<keyword evidence="3" id="KW-0418">Kinase</keyword>
<proteinExistence type="predicted"/>
<feature type="domain" description="MOFRL" evidence="1">
    <location>
        <begin position="279"/>
        <end position="388"/>
    </location>
</feature>
<accession>A0A5D0MAT0</accession>
<comment type="caution">
    <text evidence="3">The sequence shown here is derived from an EMBL/GenBank/DDBJ whole genome shotgun (WGS) entry which is preliminary data.</text>
</comment>
<dbReference type="SUPFAM" id="SSF82544">
    <property type="entry name" value="GckA/TtuD-like"/>
    <property type="match status" value="1"/>
</dbReference>